<proteinExistence type="predicted"/>
<dbReference type="CDD" id="cd00093">
    <property type="entry name" value="HTH_XRE"/>
    <property type="match status" value="1"/>
</dbReference>
<dbReference type="SUPFAM" id="SSF47413">
    <property type="entry name" value="lambda repressor-like DNA-binding domains"/>
    <property type="match status" value="1"/>
</dbReference>
<dbReference type="Pfam" id="PF19054">
    <property type="entry name" value="DUF5753"/>
    <property type="match status" value="1"/>
</dbReference>
<dbReference type="Proteomes" id="UP001595872">
    <property type="component" value="Unassembled WGS sequence"/>
</dbReference>
<name>A0ABV9TTN7_9ACTN</name>
<evidence type="ECO:0000313" key="3">
    <source>
        <dbReference type="Proteomes" id="UP001595872"/>
    </source>
</evidence>
<comment type="caution">
    <text evidence="2">The sequence shown here is derived from an EMBL/GenBank/DDBJ whole genome shotgun (WGS) entry which is preliminary data.</text>
</comment>
<dbReference type="Gene3D" id="1.10.260.40">
    <property type="entry name" value="lambda repressor-like DNA-binding domains"/>
    <property type="match status" value="1"/>
</dbReference>
<feature type="domain" description="DUF5753" evidence="1">
    <location>
        <begin position="100"/>
        <end position="266"/>
    </location>
</feature>
<protein>
    <submittedName>
        <fullName evidence="2">Helix-turn-helix domain-containing protein</fullName>
    </submittedName>
</protein>
<dbReference type="RefSeq" id="WP_378253206.1">
    <property type="nucleotide sequence ID" value="NZ_JBHSIT010000002.1"/>
</dbReference>
<dbReference type="InterPro" id="IPR043917">
    <property type="entry name" value="DUF5753"/>
</dbReference>
<evidence type="ECO:0000313" key="2">
    <source>
        <dbReference type="EMBL" id="MFC4907445.1"/>
    </source>
</evidence>
<keyword evidence="3" id="KW-1185">Reference proteome</keyword>
<dbReference type="EMBL" id="JBHSIT010000002">
    <property type="protein sequence ID" value="MFC4907445.1"/>
    <property type="molecule type" value="Genomic_DNA"/>
</dbReference>
<organism evidence="2 3">
    <name type="scientific">Actinomadura gamaensis</name>
    <dbReference type="NCBI Taxonomy" id="1763541"/>
    <lineage>
        <taxon>Bacteria</taxon>
        <taxon>Bacillati</taxon>
        <taxon>Actinomycetota</taxon>
        <taxon>Actinomycetes</taxon>
        <taxon>Streptosporangiales</taxon>
        <taxon>Thermomonosporaceae</taxon>
        <taxon>Actinomadura</taxon>
    </lineage>
</organism>
<dbReference type="InterPro" id="IPR010982">
    <property type="entry name" value="Lambda_DNA-bd_dom_sf"/>
</dbReference>
<evidence type="ECO:0000259" key="1">
    <source>
        <dbReference type="Pfam" id="PF19054"/>
    </source>
</evidence>
<gene>
    <name evidence="2" type="ORF">ACFPCY_08940</name>
</gene>
<reference evidence="3" key="1">
    <citation type="journal article" date="2019" name="Int. J. Syst. Evol. Microbiol.">
        <title>The Global Catalogue of Microorganisms (GCM) 10K type strain sequencing project: providing services to taxonomists for standard genome sequencing and annotation.</title>
        <authorList>
            <consortium name="The Broad Institute Genomics Platform"/>
            <consortium name="The Broad Institute Genome Sequencing Center for Infectious Disease"/>
            <person name="Wu L."/>
            <person name="Ma J."/>
        </authorList>
    </citation>
    <scope>NUCLEOTIDE SEQUENCE [LARGE SCALE GENOMIC DNA]</scope>
    <source>
        <strain evidence="3">KLKA75</strain>
    </source>
</reference>
<accession>A0ABV9TTN7</accession>
<sequence length="272" mass="29611">MMAPRGQRSRSAASREPYKAFGSQMKRYRIRANIVQDTIAAHTHVTTSFVSQIETGKKACKREFAAIVDELCHADGALLELWDNLYCGGGSAIPAWFADWEVVESEAASLITWQPTILPGLLQTEAYAREFLATEEAVAKRLGRQQVLTREEPAPASLVALLSPAVLTYSVGTREVMCDQLDHLVAMAERPNVSIQVTTVGGRPAGTGGAFVVATMPDRSEVAYLETAVRGITTELREDLSGLSEALRHLQAKALPEAMSVEAIRKAREELA</sequence>
<dbReference type="InterPro" id="IPR001387">
    <property type="entry name" value="Cro/C1-type_HTH"/>
</dbReference>
<dbReference type="Pfam" id="PF13560">
    <property type="entry name" value="HTH_31"/>
    <property type="match status" value="1"/>
</dbReference>